<evidence type="ECO:0000256" key="2">
    <source>
        <dbReference type="ARBA" id="ARBA00022692"/>
    </source>
</evidence>
<comment type="caution">
    <text evidence="7">The sequence shown here is derived from an EMBL/GenBank/DDBJ whole genome shotgun (WGS) entry which is preliminary data.</text>
</comment>
<name>A0A4S4KI85_9APHY</name>
<keyword evidence="4 6" id="KW-0472">Membrane</keyword>
<evidence type="ECO:0000313" key="8">
    <source>
        <dbReference type="Proteomes" id="UP000309038"/>
    </source>
</evidence>
<feature type="transmembrane region" description="Helical" evidence="6">
    <location>
        <begin position="140"/>
        <end position="164"/>
    </location>
</feature>
<dbReference type="EMBL" id="SGPJ01000247">
    <property type="protein sequence ID" value="THG96289.1"/>
    <property type="molecule type" value="Genomic_DNA"/>
</dbReference>
<organism evidence="7 8">
    <name type="scientific">Hermanssonia centrifuga</name>
    <dbReference type="NCBI Taxonomy" id="98765"/>
    <lineage>
        <taxon>Eukaryota</taxon>
        <taxon>Fungi</taxon>
        <taxon>Dikarya</taxon>
        <taxon>Basidiomycota</taxon>
        <taxon>Agaricomycotina</taxon>
        <taxon>Agaricomycetes</taxon>
        <taxon>Polyporales</taxon>
        <taxon>Meruliaceae</taxon>
        <taxon>Hermanssonia</taxon>
    </lineage>
</organism>
<feature type="transmembrane region" description="Helical" evidence="6">
    <location>
        <begin position="34"/>
        <end position="53"/>
    </location>
</feature>
<comment type="subcellular location">
    <subcellularLocation>
        <location evidence="1">Membrane</location>
        <topology evidence="1">Multi-pass membrane protein</topology>
    </subcellularLocation>
</comment>
<evidence type="ECO:0000256" key="4">
    <source>
        <dbReference type="ARBA" id="ARBA00023136"/>
    </source>
</evidence>
<accession>A0A4S4KI85</accession>
<reference evidence="7 8" key="1">
    <citation type="submission" date="2019-02" db="EMBL/GenBank/DDBJ databases">
        <title>Genome sequencing of the rare red list fungi Phlebia centrifuga.</title>
        <authorList>
            <person name="Buettner E."/>
            <person name="Kellner H."/>
        </authorList>
    </citation>
    <scope>NUCLEOTIDE SEQUENCE [LARGE SCALE GENOMIC DNA]</scope>
    <source>
        <strain evidence="7 8">DSM 108282</strain>
    </source>
</reference>
<keyword evidence="3 6" id="KW-1133">Transmembrane helix</keyword>
<feature type="region of interest" description="Disordered" evidence="5">
    <location>
        <begin position="319"/>
        <end position="351"/>
    </location>
</feature>
<evidence type="ECO:0000256" key="3">
    <source>
        <dbReference type="ARBA" id="ARBA00022989"/>
    </source>
</evidence>
<evidence type="ECO:0000313" key="7">
    <source>
        <dbReference type="EMBL" id="THG96289.1"/>
    </source>
</evidence>
<dbReference type="AlphaFoldDB" id="A0A4S4KI85"/>
<evidence type="ECO:0008006" key="9">
    <source>
        <dbReference type="Google" id="ProtNLM"/>
    </source>
</evidence>
<proteinExistence type="predicted"/>
<dbReference type="InterPro" id="IPR005178">
    <property type="entry name" value="Ostalpha/TMEM184C"/>
</dbReference>
<feature type="transmembrane region" description="Helical" evidence="6">
    <location>
        <begin position="103"/>
        <end position="120"/>
    </location>
</feature>
<feature type="compositionally biased region" description="Basic and acidic residues" evidence="5">
    <location>
        <begin position="327"/>
        <end position="342"/>
    </location>
</feature>
<protein>
    <recommendedName>
        <fullName evidence="9">DUF300-domain-containing protein</fullName>
    </recommendedName>
</protein>
<dbReference type="SMART" id="SM01417">
    <property type="entry name" value="Solute_trans_a"/>
    <property type="match status" value="1"/>
</dbReference>
<dbReference type="Pfam" id="PF03619">
    <property type="entry name" value="Solute_trans_a"/>
    <property type="match status" value="1"/>
</dbReference>
<feature type="transmembrane region" description="Helical" evidence="6">
    <location>
        <begin position="73"/>
        <end position="91"/>
    </location>
</feature>
<evidence type="ECO:0000256" key="5">
    <source>
        <dbReference type="SAM" id="MobiDB-lite"/>
    </source>
</evidence>
<dbReference type="PANTHER" id="PTHR23423">
    <property type="entry name" value="ORGANIC SOLUTE TRANSPORTER-RELATED"/>
    <property type="match status" value="1"/>
</dbReference>
<dbReference type="GO" id="GO:0016020">
    <property type="term" value="C:membrane"/>
    <property type="evidence" value="ECO:0007669"/>
    <property type="project" value="UniProtKB-SubCell"/>
</dbReference>
<evidence type="ECO:0000256" key="1">
    <source>
        <dbReference type="ARBA" id="ARBA00004141"/>
    </source>
</evidence>
<sequence>MADFINGRCYAQKAPDTSPPLIQHGDIVFQAHHVGWLITGCFTLISMITSFWLMNKHLQWYTNKKEQRYIVRILLMVPLYAVISFASYLFWNHSTPLLLLRDCYESTVLTAFFYLLLLYLSPDPVEQKEIFRKKPLLKLVAIKAVVFLTFWQATGLSLLTMFGVVKDTPYMTADNINIGLGALLETFEMMLFAFLHIKAFTYKPYRTPPYRTRRLRALGHAFDFRETLRELWAGMIYMVDRTKGRETDAEARRQAVLEGVFGRSRIQIRGSAKLQNEGPQLGAVEKGELFVGGAVEETAHIGEERQWLGVGETYGDGLGYHSRRTKEKSEDLGQQIEKELAKRGYSRRRKF</sequence>
<feature type="transmembrane region" description="Helical" evidence="6">
    <location>
        <begin position="176"/>
        <end position="197"/>
    </location>
</feature>
<dbReference type="Proteomes" id="UP000309038">
    <property type="component" value="Unassembled WGS sequence"/>
</dbReference>
<keyword evidence="8" id="KW-1185">Reference proteome</keyword>
<evidence type="ECO:0000256" key="6">
    <source>
        <dbReference type="SAM" id="Phobius"/>
    </source>
</evidence>
<keyword evidence="2 6" id="KW-0812">Transmembrane</keyword>
<gene>
    <name evidence="7" type="ORF">EW026_g5521</name>
</gene>